<evidence type="ECO:0000313" key="2">
    <source>
        <dbReference type="Proteomes" id="UP001595841"/>
    </source>
</evidence>
<organism evidence="1 2">
    <name type="scientific">Flagellimonas marina</name>
    <dbReference type="NCBI Taxonomy" id="1775168"/>
    <lineage>
        <taxon>Bacteria</taxon>
        <taxon>Pseudomonadati</taxon>
        <taxon>Bacteroidota</taxon>
        <taxon>Flavobacteriia</taxon>
        <taxon>Flavobacteriales</taxon>
        <taxon>Flavobacteriaceae</taxon>
        <taxon>Flagellimonas</taxon>
    </lineage>
</organism>
<proteinExistence type="predicted"/>
<dbReference type="EMBL" id="JBHSCL010000007">
    <property type="protein sequence ID" value="MFC4221024.1"/>
    <property type="molecule type" value="Genomic_DNA"/>
</dbReference>
<dbReference type="PANTHER" id="PTHR30441:SF8">
    <property type="entry name" value="DUF748 DOMAIN-CONTAINING PROTEIN"/>
    <property type="match status" value="1"/>
</dbReference>
<dbReference type="PANTHER" id="PTHR30441">
    <property type="entry name" value="DUF748 DOMAIN-CONTAINING PROTEIN"/>
    <property type="match status" value="1"/>
</dbReference>
<name>A0ABV8PLF3_9FLAO</name>
<gene>
    <name evidence="1" type="ORF">ACFOWS_12800</name>
</gene>
<sequence>MLLGSLLLYIHTAQDEIIQGEIDVLNQQHEGLITIDKSKLSLFGNFPHISIKLYDLRIYETKADNAPKILDVENLYIGFNLWDMVSGNYDIQSLLIKEGTFNIVIHQDGSNNLQNALKSETDSEEEEPMTVHLKKIKLQNLDIHKLDEATNTDIETFIYEAIGGISLGDESIAAHVDTEFQLNVFQNGEQTYFHHKHFELHTDLTFDEQTGILQIKPSGITMEHGDFDLEGSLDTKNGMDIDLKVKGTKPNFDMFIAFAPEDLIPVLERYKNEGKIYFNGIIQGPMGGGKMPFIEASFGASEAFLENTEERKRINEMGFKGYFTNGEARNLKTMKFSLTNMSAKLESGNFSGALVVSNFESPEVDMQLDADFNLAFMTKFLNIDDIEDVSGNVSLKMNFHDIIDLDHPEQAISDLNQAYFSELRVSNLSFSTSKLPVPLEQLNMHLIMKGKQATLDTFNLVMGHSKLSITGYLSDLPAIVHHTNDPVDVHLDIQSDVLDIAELTRYSEAEQKGINERVENLSTGFSFRASAKDFTESEYLPKGEFFVDSLYAKLQHYPHELHDFHADFLIDDEDLKIVDFTGYIDDSDFHLNGMAHNYKFWMQKTLNGDVDLDITLTSDLLRLEDIFSYGGENYVPEQYRHEEFEKLTLHVNSSMHYIDSSLHSIDLDLDRLDSKMHLHPLRFQDFNGRIHYEDEHLVVENLHGKIGRTVFDVNLDYYLGKDQSIKKRDNYLALNANYIDYDQLFNFNTVPPKIATTTESVTEDVEEHATAFNIYELPFTDMRFDVNIGHFIRNRIDLKNIDASLRTTQNHYVYVDTLSMDAAGGHLNMSGYFNGSDPKHIYLSPNLSLDNVDIDQILFKFENFGQNHLISENLHGKVSSKINGKIRVYPDLVPDLDQSEVHMDVQVLNGRLVNYEPMAMLSDYMGDKNLKNVRFDTLQNHLDITKGRITIPDMTIESTLGHMEVSGTHDMEQNIEYYLKIPWKTVKRAAVYKLFGNKKDKDSIPTDDKIIEVDPTKKVRYLNLKIHGNIEDYEISLGKDKD</sequence>
<protein>
    <submittedName>
        <fullName evidence="1">AsmA-like C-terminal region-containing protein</fullName>
    </submittedName>
</protein>
<dbReference type="InterPro" id="IPR052894">
    <property type="entry name" value="AsmA-related"/>
</dbReference>
<evidence type="ECO:0000313" key="1">
    <source>
        <dbReference type="EMBL" id="MFC4221024.1"/>
    </source>
</evidence>
<dbReference type="Proteomes" id="UP001595841">
    <property type="component" value="Unassembled WGS sequence"/>
</dbReference>
<keyword evidence="2" id="KW-1185">Reference proteome</keyword>
<reference evidence="2" key="1">
    <citation type="journal article" date="2019" name="Int. J. Syst. Evol. Microbiol.">
        <title>The Global Catalogue of Microorganisms (GCM) 10K type strain sequencing project: providing services to taxonomists for standard genome sequencing and annotation.</title>
        <authorList>
            <consortium name="The Broad Institute Genomics Platform"/>
            <consortium name="The Broad Institute Genome Sequencing Center for Infectious Disease"/>
            <person name="Wu L."/>
            <person name="Ma J."/>
        </authorList>
    </citation>
    <scope>NUCLEOTIDE SEQUENCE [LARGE SCALE GENOMIC DNA]</scope>
    <source>
        <strain evidence="2">CGMCC 1.15774</strain>
    </source>
</reference>
<comment type="caution">
    <text evidence="1">The sequence shown here is derived from an EMBL/GenBank/DDBJ whole genome shotgun (WGS) entry which is preliminary data.</text>
</comment>
<accession>A0ABV8PLF3</accession>